<dbReference type="Pfam" id="PF00271">
    <property type="entry name" value="Helicase_C"/>
    <property type="match status" value="1"/>
</dbReference>
<feature type="domain" description="Helicase ATP-binding" evidence="6">
    <location>
        <begin position="115"/>
        <end position="290"/>
    </location>
</feature>
<dbReference type="InterPro" id="IPR049730">
    <property type="entry name" value="SNF2/RAD54-like_C"/>
</dbReference>
<dbReference type="GO" id="GO:0004386">
    <property type="term" value="F:helicase activity"/>
    <property type="evidence" value="ECO:0007669"/>
    <property type="project" value="UniProtKB-KW"/>
</dbReference>
<dbReference type="SUPFAM" id="SSF52540">
    <property type="entry name" value="P-loop containing nucleoside triphosphate hydrolases"/>
    <property type="match status" value="2"/>
</dbReference>
<dbReference type="PANTHER" id="PTHR45766">
    <property type="entry name" value="DNA ANNEALING HELICASE AND ENDONUCLEASE ZRANB3 FAMILY MEMBER"/>
    <property type="match status" value="1"/>
</dbReference>
<organism evidence="8 9">
    <name type="scientific">Paraburkholderia azotifigens</name>
    <dbReference type="NCBI Taxonomy" id="2057004"/>
    <lineage>
        <taxon>Bacteria</taxon>
        <taxon>Pseudomonadati</taxon>
        <taxon>Pseudomonadota</taxon>
        <taxon>Betaproteobacteria</taxon>
        <taxon>Burkholderiales</taxon>
        <taxon>Burkholderiaceae</taxon>
        <taxon>Paraburkholderia</taxon>
    </lineage>
</organism>
<evidence type="ECO:0000256" key="5">
    <source>
        <dbReference type="SAM" id="MobiDB-lite"/>
    </source>
</evidence>
<dbReference type="InterPro" id="IPR006935">
    <property type="entry name" value="Helicase/UvrB_N"/>
</dbReference>
<dbReference type="GO" id="GO:0016787">
    <property type="term" value="F:hydrolase activity"/>
    <property type="evidence" value="ECO:0007669"/>
    <property type="project" value="UniProtKB-KW"/>
</dbReference>
<dbReference type="GO" id="GO:0005524">
    <property type="term" value="F:ATP binding"/>
    <property type="evidence" value="ECO:0007669"/>
    <property type="project" value="InterPro"/>
</dbReference>
<dbReference type="InterPro" id="IPR001650">
    <property type="entry name" value="Helicase_C-like"/>
</dbReference>
<evidence type="ECO:0000313" key="9">
    <source>
        <dbReference type="Proteomes" id="UP000321776"/>
    </source>
</evidence>
<dbReference type="Pfam" id="PF04851">
    <property type="entry name" value="ResIII"/>
    <property type="match status" value="1"/>
</dbReference>
<keyword evidence="4" id="KW-0067">ATP-binding</keyword>
<evidence type="ECO:0000256" key="1">
    <source>
        <dbReference type="ARBA" id="ARBA00022741"/>
    </source>
</evidence>
<dbReference type="InterPro" id="IPR038718">
    <property type="entry name" value="SNF2-like_sf"/>
</dbReference>
<dbReference type="Gene3D" id="3.40.50.10810">
    <property type="entry name" value="Tandem AAA-ATPase domain"/>
    <property type="match status" value="1"/>
</dbReference>
<dbReference type="CDD" id="cd18011">
    <property type="entry name" value="DEXDc_RapA"/>
    <property type="match status" value="1"/>
</dbReference>
<name>A0A5C6VU76_9BURK</name>
<feature type="region of interest" description="Disordered" evidence="5">
    <location>
        <begin position="634"/>
        <end position="675"/>
    </location>
</feature>
<reference evidence="8 9" key="1">
    <citation type="journal article" date="2018" name="Int. J. Syst. Evol. Microbiol.">
        <title>Paraburkholderia azotifigens sp. nov., a nitrogen-fixing bacterium isolated from paddy soil.</title>
        <authorList>
            <person name="Choi G.M."/>
            <person name="Im W.T."/>
        </authorList>
    </citation>
    <scope>NUCLEOTIDE SEQUENCE [LARGE SCALE GENOMIC DNA]</scope>
    <source>
        <strain evidence="8 9">NF 2-5-3</strain>
    </source>
</reference>
<evidence type="ECO:0000259" key="7">
    <source>
        <dbReference type="PROSITE" id="PS51194"/>
    </source>
</evidence>
<dbReference type="PANTHER" id="PTHR45766:SF6">
    <property type="entry name" value="SWI_SNF-RELATED MATRIX-ASSOCIATED ACTIN-DEPENDENT REGULATOR OF CHROMATIN SUBFAMILY A-LIKE PROTEIN 1"/>
    <property type="match status" value="1"/>
</dbReference>
<comment type="caution">
    <text evidence="8">The sequence shown here is derived from an EMBL/GenBank/DDBJ whole genome shotgun (WGS) entry which is preliminary data.</text>
</comment>
<evidence type="ECO:0000313" key="8">
    <source>
        <dbReference type="EMBL" id="TXC88470.1"/>
    </source>
</evidence>
<dbReference type="SMART" id="SM00490">
    <property type="entry name" value="HELICc"/>
    <property type="match status" value="1"/>
</dbReference>
<dbReference type="AlphaFoldDB" id="A0A5C6VU76"/>
<proteinExistence type="predicted"/>
<dbReference type="PROSITE" id="PS51192">
    <property type="entry name" value="HELICASE_ATP_BIND_1"/>
    <property type="match status" value="1"/>
</dbReference>
<dbReference type="EMBL" id="VOQS01000001">
    <property type="protein sequence ID" value="TXC88470.1"/>
    <property type="molecule type" value="Genomic_DNA"/>
</dbReference>
<dbReference type="RefSeq" id="WP_147234335.1">
    <property type="nucleotide sequence ID" value="NZ_VOQS01000001.1"/>
</dbReference>
<sequence length="982" mass="111244">MLPFAPGSRAVIRDEEWLIRRVDPTADGGWLLSCDGVSELVRGQSALFLTKLEDAIEILDPAETELVPDTSPTYNATVLYLESLRRRGVANDARIHLGHRGVMNVVPYQLDPALQGLHQPRSRILIADAVGLGKTLEAGILTTELIQRGRGKRILVVTQKAMLTQFQKEWWSRFTIPLVRLDSVGLARVRNRIPTNHNPFNYFDRSIISIDTLKSNLEYRNYLENAWWDIIVIDECHNVAARAGEGGLSRRARLARLLSSRSDTLVLLSATPHDGSARSFASLMSLLDPTAIPDPDNYTPADFRSKGLVIRRFKKDIKDQVQSDFQERNTLCLRQDASAEEEAAYRALLEVPFTQGGQRNDARQQELQRVGMQKALFSSPAAALKSTNRRIALLQNKSGPTPEELREVEGLEVLADALKVLVNDSTARSFSKYQRLLEQFRSGEFGWQPHNADDRLVIFSERIETLDWLQSQLTVDLKLKSNQLAVLHGGMPDTDQQALVERFGRKEDSLRVLLCSDVASEGLNLHYFCHRLVHFDLPWSLMVFQQRNGRVDRYGQKHEPNILYLFTESANEKIRGDLHILEILQAKDEQAYQNLGDPSAFLNVFDPDKEEAKVADFMADGMQPAEVEAQLDQNAANDSTDEDGGDWLMQLFGGGTDNADGHMDDPTATPVGSSLEQIDERTSLFQSDHHYAKTALTQLNQGQTLCDWASDDEEQVITLTAPRDLQERLRQLPREVQADNDHYTLCASPKRMMDAIEIARQARSEEETWPQQHYLWPQHPIMEWLGDRVLTHFGRHKAPLLQSHKLAPDEQAFILMSLIPNRKGQPLLVEWQVVCSKGDGAFALESFDAFIERSGIRAGGLPNRGETQALQAPMQQALPLAVKFMHEFMVERQETFSADMQARLKDTLAELERLQGRQMKQLALNLEKQLETVKQGRFERRSQQIHKVFDEYRRWVEDTLTTEPRPWIQVLAGVCHPQAAGA</sequence>
<keyword evidence="2" id="KW-0378">Hydrolase</keyword>
<evidence type="ECO:0000256" key="2">
    <source>
        <dbReference type="ARBA" id="ARBA00022801"/>
    </source>
</evidence>
<gene>
    <name evidence="8" type="ORF">FRZ40_13220</name>
</gene>
<dbReference type="InterPro" id="IPR057342">
    <property type="entry name" value="DEXDc_RapA"/>
</dbReference>
<protein>
    <submittedName>
        <fullName evidence="8">DEAD/DEAH box helicase</fullName>
    </submittedName>
</protein>
<dbReference type="InterPro" id="IPR014001">
    <property type="entry name" value="Helicase_ATP-bd"/>
</dbReference>
<dbReference type="Proteomes" id="UP000321776">
    <property type="component" value="Unassembled WGS sequence"/>
</dbReference>
<dbReference type="GO" id="GO:0003677">
    <property type="term" value="F:DNA binding"/>
    <property type="evidence" value="ECO:0007669"/>
    <property type="project" value="InterPro"/>
</dbReference>
<keyword evidence="1" id="KW-0547">Nucleotide-binding</keyword>
<dbReference type="PROSITE" id="PS51194">
    <property type="entry name" value="HELICASE_CTER"/>
    <property type="match status" value="1"/>
</dbReference>
<dbReference type="Gene3D" id="3.40.50.300">
    <property type="entry name" value="P-loop containing nucleotide triphosphate hydrolases"/>
    <property type="match status" value="1"/>
</dbReference>
<dbReference type="CDD" id="cd18793">
    <property type="entry name" value="SF2_C_SNF"/>
    <property type="match status" value="1"/>
</dbReference>
<dbReference type="InterPro" id="IPR027417">
    <property type="entry name" value="P-loop_NTPase"/>
</dbReference>
<evidence type="ECO:0000259" key="6">
    <source>
        <dbReference type="PROSITE" id="PS51192"/>
    </source>
</evidence>
<dbReference type="SMART" id="SM00487">
    <property type="entry name" value="DEXDc"/>
    <property type="match status" value="1"/>
</dbReference>
<feature type="domain" description="Helicase C-terminal" evidence="7">
    <location>
        <begin position="432"/>
        <end position="599"/>
    </location>
</feature>
<evidence type="ECO:0000256" key="4">
    <source>
        <dbReference type="ARBA" id="ARBA00022840"/>
    </source>
</evidence>
<accession>A0A5C6VU76</accession>
<keyword evidence="3 8" id="KW-0347">Helicase</keyword>
<evidence type="ECO:0000256" key="3">
    <source>
        <dbReference type="ARBA" id="ARBA00022806"/>
    </source>
</evidence>